<evidence type="ECO:0000313" key="2">
    <source>
        <dbReference type="Proteomes" id="UP000499080"/>
    </source>
</evidence>
<dbReference type="AlphaFoldDB" id="A0A4Y2AXY9"/>
<name>A0A4Y2AXY9_ARAVE</name>
<dbReference type="Proteomes" id="UP000499080">
    <property type="component" value="Unassembled WGS sequence"/>
</dbReference>
<keyword evidence="2" id="KW-1185">Reference proteome</keyword>
<accession>A0A4Y2AXY9</accession>
<organism evidence="1 2">
    <name type="scientific">Araneus ventricosus</name>
    <name type="common">Orbweaver spider</name>
    <name type="synonym">Epeira ventricosa</name>
    <dbReference type="NCBI Taxonomy" id="182803"/>
    <lineage>
        <taxon>Eukaryota</taxon>
        <taxon>Metazoa</taxon>
        <taxon>Ecdysozoa</taxon>
        <taxon>Arthropoda</taxon>
        <taxon>Chelicerata</taxon>
        <taxon>Arachnida</taxon>
        <taxon>Araneae</taxon>
        <taxon>Araneomorphae</taxon>
        <taxon>Entelegynae</taxon>
        <taxon>Araneoidea</taxon>
        <taxon>Araneidae</taxon>
        <taxon>Araneus</taxon>
    </lineage>
</organism>
<comment type="caution">
    <text evidence="1">The sequence shown here is derived from an EMBL/GenBank/DDBJ whole genome shotgun (WGS) entry which is preliminary data.</text>
</comment>
<gene>
    <name evidence="1" type="ORF">AVEN_42191_1</name>
</gene>
<sequence>MGISQSSVVSNFLANKGNPYKLQILQHLAEDDPDPRTEFCEWPLNMHEKVSGQNWLERLSLCVGIEGRCCGTYPVAVASYDTICKNKIKSRHRFHQLHGDL</sequence>
<reference evidence="1 2" key="1">
    <citation type="journal article" date="2019" name="Sci. Rep.">
        <title>Orb-weaving spider Araneus ventricosus genome elucidates the spidroin gene catalogue.</title>
        <authorList>
            <person name="Kono N."/>
            <person name="Nakamura H."/>
            <person name="Ohtoshi R."/>
            <person name="Moran D.A.P."/>
            <person name="Shinohara A."/>
            <person name="Yoshida Y."/>
            <person name="Fujiwara M."/>
            <person name="Mori M."/>
            <person name="Tomita M."/>
            <person name="Arakawa K."/>
        </authorList>
    </citation>
    <scope>NUCLEOTIDE SEQUENCE [LARGE SCALE GENOMIC DNA]</scope>
</reference>
<dbReference type="EMBL" id="BGPR01000040">
    <property type="protein sequence ID" value="GBL84922.1"/>
    <property type="molecule type" value="Genomic_DNA"/>
</dbReference>
<proteinExistence type="predicted"/>
<evidence type="ECO:0000313" key="1">
    <source>
        <dbReference type="EMBL" id="GBL84922.1"/>
    </source>
</evidence>
<protein>
    <submittedName>
        <fullName evidence="1">Uncharacterized protein</fullName>
    </submittedName>
</protein>